<dbReference type="PANTHER" id="PTHR36838">
    <property type="entry name" value="AUXIN EFFLUX CARRIER FAMILY PROTEIN"/>
    <property type="match status" value="1"/>
</dbReference>
<keyword evidence="10" id="KW-1185">Reference proteome</keyword>
<name>A0ABS4KDL3_9FIRM</name>
<feature type="transmembrane region" description="Helical" evidence="8">
    <location>
        <begin position="128"/>
        <end position="150"/>
    </location>
</feature>
<keyword evidence="4" id="KW-1003">Cell membrane</keyword>
<keyword evidence="3" id="KW-0813">Transport</keyword>
<evidence type="ECO:0000313" key="10">
    <source>
        <dbReference type="Proteomes" id="UP001519306"/>
    </source>
</evidence>
<dbReference type="EMBL" id="JAGGLJ010000007">
    <property type="protein sequence ID" value="MBP2025356.1"/>
    <property type="molecule type" value="Genomic_DNA"/>
</dbReference>
<evidence type="ECO:0000256" key="6">
    <source>
        <dbReference type="ARBA" id="ARBA00022989"/>
    </source>
</evidence>
<feature type="transmembrane region" description="Helical" evidence="8">
    <location>
        <begin position="196"/>
        <end position="215"/>
    </location>
</feature>
<evidence type="ECO:0000313" key="9">
    <source>
        <dbReference type="EMBL" id="MBP2025356.1"/>
    </source>
</evidence>
<evidence type="ECO:0000256" key="7">
    <source>
        <dbReference type="ARBA" id="ARBA00023136"/>
    </source>
</evidence>
<evidence type="ECO:0000256" key="8">
    <source>
        <dbReference type="SAM" id="Phobius"/>
    </source>
</evidence>
<comment type="subcellular location">
    <subcellularLocation>
        <location evidence="1">Cell membrane</location>
        <topology evidence="1">Multi-pass membrane protein</topology>
    </subcellularLocation>
</comment>
<dbReference type="Gene3D" id="1.20.1530.20">
    <property type="match status" value="1"/>
</dbReference>
<evidence type="ECO:0000256" key="2">
    <source>
        <dbReference type="ARBA" id="ARBA00010145"/>
    </source>
</evidence>
<keyword evidence="7 8" id="KW-0472">Membrane</keyword>
<feature type="transmembrane region" description="Helical" evidence="8">
    <location>
        <begin position="98"/>
        <end position="116"/>
    </location>
</feature>
<evidence type="ECO:0000256" key="4">
    <source>
        <dbReference type="ARBA" id="ARBA00022475"/>
    </source>
</evidence>
<dbReference type="Pfam" id="PF03547">
    <property type="entry name" value="Mem_trans"/>
    <property type="match status" value="1"/>
</dbReference>
<feature type="transmembrane region" description="Helical" evidence="8">
    <location>
        <begin position="65"/>
        <end position="86"/>
    </location>
</feature>
<protein>
    <submittedName>
        <fullName evidence="9">Permease</fullName>
    </submittedName>
</protein>
<feature type="transmembrane region" description="Helical" evidence="8">
    <location>
        <begin position="285"/>
        <end position="305"/>
    </location>
</feature>
<organism evidence="9 10">
    <name type="scientific">Peptoniphilus stercorisuis</name>
    <dbReference type="NCBI Taxonomy" id="1436965"/>
    <lineage>
        <taxon>Bacteria</taxon>
        <taxon>Bacillati</taxon>
        <taxon>Bacillota</taxon>
        <taxon>Tissierellia</taxon>
        <taxon>Tissierellales</taxon>
        <taxon>Peptoniphilaceae</taxon>
        <taxon>Peptoniphilus</taxon>
    </lineage>
</organism>
<feature type="transmembrane region" description="Helical" evidence="8">
    <location>
        <begin position="253"/>
        <end position="273"/>
    </location>
</feature>
<keyword evidence="6 8" id="KW-1133">Transmembrane helix</keyword>
<dbReference type="InterPro" id="IPR004776">
    <property type="entry name" value="Mem_transp_PIN-like"/>
</dbReference>
<gene>
    <name evidence="9" type="ORF">J2Z71_000886</name>
</gene>
<comment type="caution">
    <text evidence="9">The sequence shown here is derived from an EMBL/GenBank/DDBJ whole genome shotgun (WGS) entry which is preliminary data.</text>
</comment>
<reference evidence="9 10" key="1">
    <citation type="submission" date="2021-03" db="EMBL/GenBank/DDBJ databases">
        <title>Genomic Encyclopedia of Type Strains, Phase IV (KMG-IV): sequencing the most valuable type-strain genomes for metagenomic binning, comparative biology and taxonomic classification.</title>
        <authorList>
            <person name="Goeker M."/>
        </authorList>
    </citation>
    <scope>NUCLEOTIDE SEQUENCE [LARGE SCALE GENOMIC DNA]</scope>
    <source>
        <strain evidence="9 10">DSM 27563</strain>
    </source>
</reference>
<dbReference type="Proteomes" id="UP001519306">
    <property type="component" value="Unassembled WGS sequence"/>
</dbReference>
<evidence type="ECO:0000256" key="1">
    <source>
        <dbReference type="ARBA" id="ARBA00004651"/>
    </source>
</evidence>
<evidence type="ECO:0000256" key="5">
    <source>
        <dbReference type="ARBA" id="ARBA00022692"/>
    </source>
</evidence>
<comment type="similarity">
    <text evidence="2">Belongs to the auxin efflux carrier (TC 2.A.69) family.</text>
</comment>
<dbReference type="PANTHER" id="PTHR36838:SF4">
    <property type="entry name" value="AUXIN EFFLUX CARRIER FAMILY PROTEIN"/>
    <property type="match status" value="1"/>
</dbReference>
<feature type="transmembrane region" description="Helical" evidence="8">
    <location>
        <begin position="222"/>
        <end position="247"/>
    </location>
</feature>
<feature type="transmembrane region" description="Helical" evidence="8">
    <location>
        <begin position="33"/>
        <end position="53"/>
    </location>
</feature>
<feature type="transmembrane region" description="Helical" evidence="8">
    <location>
        <begin position="6"/>
        <end position="24"/>
    </location>
</feature>
<sequence>MENLIMGFNLIFPVFFIIILAYILKKINIIDDSFIATSTKFVFYIVLPIKLFFDIKNSESRGFDFKYVIYLLVVILVAFFLSWALGRILIKENTKLSAFVHCSFRSNFVFIGIPVIEAIMGNLPMDSVIAAMIFGPTLYNILATFILTYYGDGKLSISSFIIKVLKNPMIIGTLLGLFAKFINLPIYSGIEDGAIMLSKLCTPLSLILIGGSLDFSAGREDLGIVLTSSIIKDALIALIAIPIGVMLDFTSSQLVVAFVFFASPCAVNCFIMGKQMGSDAKLTSKIVTMSFALSIITYSIGISLLKSRGIL</sequence>
<keyword evidence="5 8" id="KW-0812">Transmembrane</keyword>
<accession>A0ABS4KDL3</accession>
<proteinExistence type="inferred from homology"/>
<evidence type="ECO:0000256" key="3">
    <source>
        <dbReference type="ARBA" id="ARBA00022448"/>
    </source>
</evidence>
<dbReference type="RefSeq" id="WP_210060650.1">
    <property type="nucleotide sequence ID" value="NZ_JAGGLJ010000007.1"/>
</dbReference>
<dbReference type="InterPro" id="IPR038770">
    <property type="entry name" value="Na+/solute_symporter_sf"/>
</dbReference>